<protein>
    <submittedName>
        <fullName evidence="1">Uncharacterized protein</fullName>
    </submittedName>
</protein>
<organism evidence="1 2">
    <name type="scientific">Pseudoalteromonas luteoviolacea DSM 6061</name>
    <dbReference type="NCBI Taxonomy" id="1365250"/>
    <lineage>
        <taxon>Bacteria</taxon>
        <taxon>Pseudomonadati</taxon>
        <taxon>Pseudomonadota</taxon>
        <taxon>Gammaproteobacteria</taxon>
        <taxon>Alteromonadales</taxon>
        <taxon>Pseudoalteromonadaceae</taxon>
        <taxon>Pseudoalteromonas</taxon>
    </lineage>
</organism>
<evidence type="ECO:0000313" key="1">
    <source>
        <dbReference type="EMBL" id="KZN29086.1"/>
    </source>
</evidence>
<gene>
    <name evidence="1" type="ORF">N475_25340</name>
</gene>
<dbReference type="RefSeq" id="WP_063366147.1">
    <property type="nucleotide sequence ID" value="NZ_AQHB01000017.1"/>
</dbReference>
<comment type="caution">
    <text evidence="1">The sequence shown here is derived from an EMBL/GenBank/DDBJ whole genome shotgun (WGS) entry which is preliminary data.</text>
</comment>
<dbReference type="AlphaFoldDB" id="A0A166U8D4"/>
<dbReference type="PROSITE" id="PS51257">
    <property type="entry name" value="PROKAR_LIPOPROTEIN"/>
    <property type="match status" value="1"/>
</dbReference>
<reference evidence="1 2" key="1">
    <citation type="submission" date="2013-07" db="EMBL/GenBank/DDBJ databases">
        <title>Comparative Genomic and Metabolomic Analysis of Twelve Strains of Pseudoalteromonas luteoviolacea.</title>
        <authorList>
            <person name="Vynne N.G."/>
            <person name="Mansson M."/>
            <person name="Gram L."/>
        </authorList>
    </citation>
    <scope>NUCLEOTIDE SEQUENCE [LARGE SCALE GENOMIC DNA]</scope>
    <source>
        <strain evidence="1 2">DSM 6061</strain>
    </source>
</reference>
<dbReference type="PATRIC" id="fig|1365250.3.peg.5235"/>
<dbReference type="EMBL" id="AUYB01000161">
    <property type="protein sequence ID" value="KZN29086.1"/>
    <property type="molecule type" value="Genomic_DNA"/>
</dbReference>
<name>A0A166U8D4_9GAMM</name>
<proteinExistence type="predicted"/>
<evidence type="ECO:0000313" key="2">
    <source>
        <dbReference type="Proteomes" id="UP000076643"/>
    </source>
</evidence>
<dbReference type="Proteomes" id="UP000076643">
    <property type="component" value="Unassembled WGS sequence"/>
</dbReference>
<sequence>MLKELVESFSSNIKERASSPVLGSYTVAAIGCNWKSLVVLFTSEKSGVELVNEVVSVFPGLEQGLIYPAGFAIVFSLLYPSLKAIISTFNTYAPIIELKAESRLEDIKERIGINRSDIDSIIESIYSSHEKIGYHDLKRIREALPNEEDLMIKKPNKSMQPTAEASAD</sequence>
<keyword evidence="2" id="KW-1185">Reference proteome</keyword>
<accession>A0A166U8D4</accession>